<organism evidence="3">
    <name type="scientific">Heliothis virescens</name>
    <name type="common">Tobacco budworm moth</name>
    <dbReference type="NCBI Taxonomy" id="7102"/>
    <lineage>
        <taxon>Eukaryota</taxon>
        <taxon>Metazoa</taxon>
        <taxon>Ecdysozoa</taxon>
        <taxon>Arthropoda</taxon>
        <taxon>Hexapoda</taxon>
        <taxon>Insecta</taxon>
        <taxon>Pterygota</taxon>
        <taxon>Neoptera</taxon>
        <taxon>Endopterygota</taxon>
        <taxon>Lepidoptera</taxon>
        <taxon>Glossata</taxon>
        <taxon>Ditrysia</taxon>
        <taxon>Noctuoidea</taxon>
        <taxon>Noctuidae</taxon>
        <taxon>Heliothinae</taxon>
        <taxon>Heliothis</taxon>
    </lineage>
</organism>
<proteinExistence type="predicted"/>
<reference evidence="3" key="1">
    <citation type="submission" date="2017-09" db="EMBL/GenBank/DDBJ databases">
        <title>Contemporary evolution of a Lepidopteran species, Heliothis virescens, in response to modern agricultural practices.</title>
        <authorList>
            <person name="Fritz M.L."/>
            <person name="Deyonke A.M."/>
            <person name="Papanicolaou A."/>
            <person name="Micinski S."/>
            <person name="Westbrook J."/>
            <person name="Gould F."/>
        </authorList>
    </citation>
    <scope>NUCLEOTIDE SEQUENCE [LARGE SCALE GENOMIC DNA]</scope>
    <source>
        <strain evidence="3">HvINT-</strain>
        <tissue evidence="3">Whole body</tissue>
    </source>
</reference>
<feature type="region of interest" description="Disordered" evidence="1">
    <location>
        <begin position="165"/>
        <end position="196"/>
    </location>
</feature>
<accession>A0A2A4IV15</accession>
<feature type="chain" id="PRO_5012155689" description="Secreted protein" evidence="2">
    <location>
        <begin position="24"/>
        <end position="196"/>
    </location>
</feature>
<dbReference type="EMBL" id="NWSH01005949">
    <property type="protein sequence ID" value="PCG63817.1"/>
    <property type="molecule type" value="Genomic_DNA"/>
</dbReference>
<evidence type="ECO:0008006" key="4">
    <source>
        <dbReference type="Google" id="ProtNLM"/>
    </source>
</evidence>
<protein>
    <recommendedName>
        <fullName evidence="4">Secreted protein</fullName>
    </recommendedName>
</protein>
<name>A0A2A4IV15_HELVI</name>
<evidence type="ECO:0000313" key="3">
    <source>
        <dbReference type="EMBL" id="PCG63817.1"/>
    </source>
</evidence>
<feature type="signal peptide" evidence="2">
    <location>
        <begin position="1"/>
        <end position="23"/>
    </location>
</feature>
<sequence>MCVGVVCSSLAVIAIVLWSPAECQYHDKAKTVDKIKSKANHLMRELVVDAEMKIMAVNPYRDQYHRAAAFQLGTMVFDMRQKYKRMLYLYHHVDNNVRKGVYSQKSFCPRMLQCIHLSMEVENINLMIVEWQRNDENKDLFHSRMKSVMRSGQGYQREIEHELEPIERMRPGNVTPPPTSKRKNKKWRHISDRDFE</sequence>
<gene>
    <name evidence="3" type="ORF">B5V51_11683</name>
</gene>
<comment type="caution">
    <text evidence="3">The sequence shown here is derived from an EMBL/GenBank/DDBJ whole genome shotgun (WGS) entry which is preliminary data.</text>
</comment>
<evidence type="ECO:0000256" key="1">
    <source>
        <dbReference type="SAM" id="MobiDB-lite"/>
    </source>
</evidence>
<keyword evidence="2" id="KW-0732">Signal</keyword>
<dbReference type="AlphaFoldDB" id="A0A2A4IV15"/>
<evidence type="ECO:0000256" key="2">
    <source>
        <dbReference type="SAM" id="SignalP"/>
    </source>
</evidence>